<feature type="region of interest" description="Disordered" evidence="1">
    <location>
        <begin position="1"/>
        <end position="50"/>
    </location>
</feature>
<gene>
    <name evidence="2" type="ORF">TWF718_009170</name>
</gene>
<evidence type="ECO:0000313" key="3">
    <source>
        <dbReference type="Proteomes" id="UP001313282"/>
    </source>
</evidence>
<evidence type="ECO:0000256" key="1">
    <source>
        <dbReference type="SAM" id="MobiDB-lite"/>
    </source>
</evidence>
<feature type="region of interest" description="Disordered" evidence="1">
    <location>
        <begin position="152"/>
        <end position="185"/>
    </location>
</feature>
<keyword evidence="3" id="KW-1185">Reference proteome</keyword>
<organism evidence="2 3">
    <name type="scientific">Orbilia javanica</name>
    <dbReference type="NCBI Taxonomy" id="47235"/>
    <lineage>
        <taxon>Eukaryota</taxon>
        <taxon>Fungi</taxon>
        <taxon>Dikarya</taxon>
        <taxon>Ascomycota</taxon>
        <taxon>Pezizomycotina</taxon>
        <taxon>Orbiliomycetes</taxon>
        <taxon>Orbiliales</taxon>
        <taxon>Orbiliaceae</taxon>
        <taxon>Orbilia</taxon>
    </lineage>
</organism>
<evidence type="ECO:0000313" key="2">
    <source>
        <dbReference type="EMBL" id="KAK6339776.1"/>
    </source>
</evidence>
<dbReference type="EMBL" id="JAVHNR010000006">
    <property type="protein sequence ID" value="KAK6339776.1"/>
    <property type="molecule type" value="Genomic_DNA"/>
</dbReference>
<feature type="compositionally biased region" description="Basic and acidic residues" evidence="1">
    <location>
        <begin position="84"/>
        <end position="96"/>
    </location>
</feature>
<reference evidence="2 3" key="1">
    <citation type="submission" date="2019-10" db="EMBL/GenBank/DDBJ databases">
        <authorList>
            <person name="Palmer J.M."/>
        </authorList>
    </citation>
    <scope>NUCLEOTIDE SEQUENCE [LARGE SCALE GENOMIC DNA]</scope>
    <source>
        <strain evidence="2 3">TWF718</strain>
    </source>
</reference>
<sequence>MSSTMKQIPTKDLKGKGKAPQSLPSASKWMKPQGGNPLAKGISLPRREKSKAEYDLEGAFHEEFGEGDVEPPTDPAILNRPRVRLHDWRKAKEAGSKAKTSAAAQPAVAQPAAVQPAASGNAGSLAPMMAGPDPASNYTVVVGKPADILFTPGAVKGSVPKNGPAGKLGEASSSGAPKSGTSSLSAKELEVARILAILKDMVKPSAPPPAGAVTKAAVAAGPLPKPSPLPSKGADVAGQLSGPAAKQPAKPAPAVAKTAPKLSKGTEHPVSSLQDIKPQVPQQQPTFPAAVVPVDRDEGDLPDAPPCPVVHVAVDREIDMTDAPPDHYDQEDVVMSDAPVLRAYGGRSLPLSRKHAQFLRKMRVLQSRGRSERRRRMTINLWGTGLFPEFSRNFTDPQVKIDRGGVYLVGRSTCKWPRRG</sequence>
<proteinExistence type="predicted"/>
<feature type="compositionally biased region" description="Low complexity" evidence="1">
    <location>
        <begin position="102"/>
        <end position="118"/>
    </location>
</feature>
<name>A0AAN8N2E7_9PEZI</name>
<dbReference type="Proteomes" id="UP001313282">
    <property type="component" value="Unassembled WGS sequence"/>
</dbReference>
<feature type="region of interest" description="Disordered" evidence="1">
    <location>
        <begin position="62"/>
        <end position="121"/>
    </location>
</feature>
<dbReference type="AlphaFoldDB" id="A0AAN8N2E7"/>
<feature type="region of interest" description="Disordered" evidence="1">
    <location>
        <begin position="224"/>
        <end position="269"/>
    </location>
</feature>
<protein>
    <submittedName>
        <fullName evidence="2">Uncharacterized protein</fullName>
    </submittedName>
</protein>
<comment type="caution">
    <text evidence="2">The sequence shown here is derived from an EMBL/GenBank/DDBJ whole genome shotgun (WGS) entry which is preliminary data.</text>
</comment>
<feature type="compositionally biased region" description="Low complexity" evidence="1">
    <location>
        <begin position="171"/>
        <end position="185"/>
    </location>
</feature>
<feature type="compositionally biased region" description="Low complexity" evidence="1">
    <location>
        <begin position="243"/>
        <end position="261"/>
    </location>
</feature>
<accession>A0AAN8N2E7</accession>